<sequence>MLITALIIGAIIVLVIIYVALNDNKSKNLPMVSEDVNLPANIEQGNSDKVTSGAETPEEENNNLPLNPAQ</sequence>
<name>A0A0G0T134_9BACT</name>
<keyword evidence="2" id="KW-0812">Transmembrane</keyword>
<dbReference type="Proteomes" id="UP000034072">
    <property type="component" value="Unassembled WGS sequence"/>
</dbReference>
<reference evidence="3 4" key="1">
    <citation type="journal article" date="2015" name="Nature">
        <title>rRNA introns, odd ribosomes, and small enigmatic genomes across a large radiation of phyla.</title>
        <authorList>
            <person name="Brown C.T."/>
            <person name="Hug L.A."/>
            <person name="Thomas B.C."/>
            <person name="Sharon I."/>
            <person name="Castelle C.J."/>
            <person name="Singh A."/>
            <person name="Wilkins M.J."/>
            <person name="Williams K.H."/>
            <person name="Banfield J.F."/>
        </authorList>
    </citation>
    <scope>NUCLEOTIDE SEQUENCE [LARGE SCALE GENOMIC DNA]</scope>
</reference>
<evidence type="ECO:0000256" key="2">
    <source>
        <dbReference type="SAM" id="Phobius"/>
    </source>
</evidence>
<organism evidence="3 4">
    <name type="scientific">Candidatus Yanofskybacteria bacterium GW2011_GWE2_40_11</name>
    <dbReference type="NCBI Taxonomy" id="1619033"/>
    <lineage>
        <taxon>Bacteria</taxon>
        <taxon>Candidatus Yanofskyibacteriota</taxon>
    </lineage>
</organism>
<comment type="caution">
    <text evidence="3">The sequence shown here is derived from an EMBL/GenBank/DDBJ whole genome shotgun (WGS) entry which is preliminary data.</text>
</comment>
<keyword evidence="2" id="KW-1133">Transmembrane helix</keyword>
<evidence type="ECO:0000256" key="1">
    <source>
        <dbReference type="SAM" id="MobiDB-lite"/>
    </source>
</evidence>
<keyword evidence="2" id="KW-0472">Membrane</keyword>
<feature type="compositionally biased region" description="Polar residues" evidence="1">
    <location>
        <begin position="43"/>
        <end position="54"/>
    </location>
</feature>
<feature type="region of interest" description="Disordered" evidence="1">
    <location>
        <begin position="37"/>
        <end position="70"/>
    </location>
</feature>
<accession>A0A0G0T134</accession>
<proteinExistence type="predicted"/>
<dbReference type="EMBL" id="LBXZ01000004">
    <property type="protein sequence ID" value="KKR40805.1"/>
    <property type="molecule type" value="Genomic_DNA"/>
</dbReference>
<feature type="transmembrane region" description="Helical" evidence="2">
    <location>
        <begin position="6"/>
        <end position="21"/>
    </location>
</feature>
<dbReference type="AlphaFoldDB" id="A0A0G0T134"/>
<gene>
    <name evidence="3" type="ORF">UT75_C0004G0016</name>
</gene>
<evidence type="ECO:0000313" key="4">
    <source>
        <dbReference type="Proteomes" id="UP000034072"/>
    </source>
</evidence>
<protein>
    <submittedName>
        <fullName evidence="3">Uncharacterized protein</fullName>
    </submittedName>
</protein>
<evidence type="ECO:0000313" key="3">
    <source>
        <dbReference type="EMBL" id="KKR40805.1"/>
    </source>
</evidence>